<dbReference type="InterPro" id="IPR002575">
    <property type="entry name" value="Aminoglycoside_PTrfase"/>
</dbReference>
<evidence type="ECO:0000313" key="3">
    <source>
        <dbReference type="Proteomes" id="UP000294508"/>
    </source>
</evidence>
<feature type="domain" description="Aminoglycoside phosphotransferase" evidence="1">
    <location>
        <begin position="3"/>
        <end position="223"/>
    </location>
</feature>
<dbReference type="OrthoDB" id="4020008at2"/>
<reference evidence="2 3" key="1">
    <citation type="journal article" date="2015" name="Stand. Genomic Sci.">
        <title>Genomic Encyclopedia of Bacterial and Archaeal Type Strains, Phase III: the genomes of soil and plant-associated and newly described type strains.</title>
        <authorList>
            <person name="Whitman W.B."/>
            <person name="Woyke T."/>
            <person name="Klenk H.P."/>
            <person name="Zhou Y."/>
            <person name="Lilburn T.G."/>
            <person name="Beck B.J."/>
            <person name="De Vos P."/>
            <person name="Vandamme P."/>
            <person name="Eisen J.A."/>
            <person name="Garrity G."/>
            <person name="Hugenholtz P."/>
            <person name="Kyrpides N.C."/>
        </authorList>
    </citation>
    <scope>NUCLEOTIDE SEQUENCE [LARGE SCALE GENOMIC DNA]</scope>
    <source>
        <strain evidence="2 3">VKM Ac-2572</strain>
    </source>
</reference>
<dbReference type="SUPFAM" id="SSF56112">
    <property type="entry name" value="Protein kinase-like (PK-like)"/>
    <property type="match status" value="1"/>
</dbReference>
<dbReference type="GO" id="GO:0016740">
    <property type="term" value="F:transferase activity"/>
    <property type="evidence" value="ECO:0007669"/>
    <property type="project" value="UniProtKB-KW"/>
</dbReference>
<dbReference type="RefSeq" id="WP_132212738.1">
    <property type="nucleotide sequence ID" value="NZ_SLWN01000011.1"/>
</dbReference>
<organism evidence="2 3">
    <name type="scientific">Kribbella steppae</name>
    <dbReference type="NCBI Taxonomy" id="2512223"/>
    <lineage>
        <taxon>Bacteria</taxon>
        <taxon>Bacillati</taxon>
        <taxon>Actinomycetota</taxon>
        <taxon>Actinomycetes</taxon>
        <taxon>Propionibacteriales</taxon>
        <taxon>Kribbellaceae</taxon>
        <taxon>Kribbella</taxon>
    </lineage>
</organism>
<gene>
    <name evidence="2" type="ORF">EV652_111293</name>
</gene>
<dbReference type="Gene3D" id="3.90.1200.10">
    <property type="match status" value="1"/>
</dbReference>
<sequence length="276" mass="30800">MELIGQGMEGAVYDLGDGRVRKIWFDRRPDDVRPLKAFLDELPPLPFRTPRIHEITADADGQAVSEEDLLTGTALQESGVAEEQALDAFVAVVEALRATVAGPASKALPVLNQPFWREDLSWGEALAALVRRRAAESRHHFRRDVPDFDNLLETLTTRLATIEPDRLSVVHGDICQPNLLMDGPRTAAVLDWGFYSTAGDNTFDAALAAGFFDMYGPDAQRLDNLLLDRFERLGHDRQRMYLYRAAYAITTATIYDADAGDGHYVWCVGNLNRLPR</sequence>
<accession>A0A4R2H6F0</accession>
<dbReference type="AlphaFoldDB" id="A0A4R2H6F0"/>
<dbReference type="InterPro" id="IPR011009">
    <property type="entry name" value="Kinase-like_dom_sf"/>
</dbReference>
<protein>
    <submittedName>
        <fullName evidence="2">Phosphotransferase family enzyme</fullName>
    </submittedName>
</protein>
<dbReference type="Pfam" id="PF01636">
    <property type="entry name" value="APH"/>
    <property type="match status" value="1"/>
</dbReference>
<proteinExistence type="predicted"/>
<comment type="caution">
    <text evidence="2">The sequence shown here is derived from an EMBL/GenBank/DDBJ whole genome shotgun (WGS) entry which is preliminary data.</text>
</comment>
<evidence type="ECO:0000259" key="1">
    <source>
        <dbReference type="Pfam" id="PF01636"/>
    </source>
</evidence>
<name>A0A4R2H6F0_9ACTN</name>
<evidence type="ECO:0000313" key="2">
    <source>
        <dbReference type="EMBL" id="TCO21382.1"/>
    </source>
</evidence>
<dbReference type="EMBL" id="SLWN01000011">
    <property type="protein sequence ID" value="TCO21382.1"/>
    <property type="molecule type" value="Genomic_DNA"/>
</dbReference>
<keyword evidence="3" id="KW-1185">Reference proteome</keyword>
<keyword evidence="2" id="KW-0808">Transferase</keyword>
<dbReference type="Proteomes" id="UP000294508">
    <property type="component" value="Unassembled WGS sequence"/>
</dbReference>